<feature type="compositionally biased region" description="Low complexity" evidence="3">
    <location>
        <begin position="1"/>
        <end position="23"/>
    </location>
</feature>
<dbReference type="Pfam" id="PF00617">
    <property type="entry name" value="RasGEF"/>
    <property type="match status" value="1"/>
</dbReference>
<evidence type="ECO:0000256" key="3">
    <source>
        <dbReference type="SAM" id="MobiDB-lite"/>
    </source>
</evidence>
<evidence type="ECO:0000313" key="6">
    <source>
        <dbReference type="Proteomes" id="UP000005225"/>
    </source>
</evidence>
<dbReference type="InParanoid" id="H0XUZ5"/>
<accession>H0XUZ5</accession>
<keyword evidence="6" id="KW-1185">Reference proteome</keyword>
<feature type="region of interest" description="Disordered" evidence="3">
    <location>
        <begin position="1"/>
        <end position="41"/>
    </location>
</feature>
<feature type="compositionally biased region" description="Basic and acidic residues" evidence="3">
    <location>
        <begin position="24"/>
        <end position="38"/>
    </location>
</feature>
<reference evidence="5" key="3">
    <citation type="submission" date="2025-09" db="UniProtKB">
        <authorList>
            <consortium name="Ensembl"/>
        </authorList>
    </citation>
    <scope>IDENTIFICATION</scope>
</reference>
<feature type="region of interest" description="Disordered" evidence="3">
    <location>
        <begin position="217"/>
        <end position="243"/>
    </location>
</feature>
<dbReference type="GO" id="GO:0005886">
    <property type="term" value="C:plasma membrane"/>
    <property type="evidence" value="ECO:0007669"/>
    <property type="project" value="TreeGrafter"/>
</dbReference>
<dbReference type="EMBL" id="AAQR03145729">
    <property type="status" value="NOT_ANNOTATED_CDS"/>
    <property type="molecule type" value="Genomic_DNA"/>
</dbReference>
<dbReference type="InterPro" id="IPR036964">
    <property type="entry name" value="RASGEF_cat_dom_sf"/>
</dbReference>
<dbReference type="OMA" id="WSAYENE"/>
<dbReference type="Ensembl" id="ENSOGAT00000030235.1">
    <property type="protein sequence ID" value="ENSOGAP00000019937.1"/>
    <property type="gene ID" value="ENSOGAG00000025509.1"/>
</dbReference>
<dbReference type="GO" id="GO:0005085">
    <property type="term" value="F:guanyl-nucleotide exchange factor activity"/>
    <property type="evidence" value="ECO:0007669"/>
    <property type="project" value="UniProtKB-KW"/>
</dbReference>
<reference evidence="5" key="2">
    <citation type="submission" date="2025-08" db="UniProtKB">
        <authorList>
            <consortium name="Ensembl"/>
        </authorList>
    </citation>
    <scope>IDENTIFICATION</scope>
</reference>
<feature type="compositionally biased region" description="Low complexity" evidence="3">
    <location>
        <begin position="221"/>
        <end position="235"/>
    </location>
</feature>
<organism evidence="5 6">
    <name type="scientific">Otolemur garnettii</name>
    <name type="common">Small-eared galago</name>
    <name type="synonym">Garnett's greater bushbaby</name>
    <dbReference type="NCBI Taxonomy" id="30611"/>
    <lineage>
        <taxon>Eukaryota</taxon>
        <taxon>Metazoa</taxon>
        <taxon>Chordata</taxon>
        <taxon>Craniata</taxon>
        <taxon>Vertebrata</taxon>
        <taxon>Euteleostomi</taxon>
        <taxon>Mammalia</taxon>
        <taxon>Eutheria</taxon>
        <taxon>Euarchontoglires</taxon>
        <taxon>Primates</taxon>
        <taxon>Strepsirrhini</taxon>
        <taxon>Lorisiformes</taxon>
        <taxon>Galagidae</taxon>
        <taxon>Otolemur</taxon>
    </lineage>
</organism>
<dbReference type="SUPFAM" id="SSF48366">
    <property type="entry name" value="Ras GEF"/>
    <property type="match status" value="1"/>
</dbReference>
<protein>
    <recommendedName>
        <fullName evidence="4">Ras-GEF domain-containing protein</fullName>
    </recommendedName>
</protein>
<reference evidence="6" key="1">
    <citation type="submission" date="2011-03" db="EMBL/GenBank/DDBJ databases">
        <title>Version 3 of the genome sequence of Otolemur garnettii (Bushbaby).</title>
        <authorList>
            <consortium name="The Broad Institute Genome Sequencing Platform"/>
            <person name="Di Palma F."/>
            <person name="Johnson J."/>
            <person name="Lander E.S."/>
            <person name="Lindblad-Toh K."/>
            <person name="Jaffe D.B."/>
            <person name="Gnerre S."/>
            <person name="MacCallum I."/>
            <person name="Przybylski D."/>
            <person name="Ribeiro F.J."/>
            <person name="Burton J.N."/>
            <person name="Walker B.J."/>
            <person name="Sharpe T."/>
            <person name="Hall G."/>
        </authorList>
    </citation>
    <scope>NUCLEOTIDE SEQUENCE [LARGE SCALE GENOMIC DNA]</scope>
</reference>
<proteinExistence type="predicted"/>
<sequence length="526" mass="58932">STRQPLVSLGPGLGPLPLQSSLQETREELLEDSKHSLSLDEEQPMTCAQHGKESTPYFRDLQLMRTSQPATRDILVSSLVPVFPAGSYLDLSTVSWFLEKLLRRTTSSICISWPEGYPVVFDQPLNIAGLMLEVAHIEVTLSTSHLGHLANIGLAWLEQLWSKGDRHRRSPALPPDQQALPVLALGLAPKRVWEIPALEPGTHVALDLPLSMEPAPGPVSRAAPAPRTEPAPVATGEAPPEPIPGLCHPSAVREKKQHRAGLCPIMAYTATHLAQQLTLMDAEQFKKVLPWECLGSIWTEQERRDKELVVPTISAALSHFYHVADFVLPTCLGTCTMKAQDRARVLGLWCWRCQECTTLRNYSSSRATVTALECPPIHQLKKPWRAVSRRSLISFFPLCTEKAPELMNDCVHKLGISKLASVENNLQRAQMRQWRRKGIIPCLGTFLTNLVLLKKRTHNAMDQGSPGRRGLQAIKILQQLQLLQVTVENFRFELDKEFQSWFQTMKRLDQEDKLELSLCSLLPEKT</sequence>
<dbReference type="InterPro" id="IPR008937">
    <property type="entry name" value="Ras-like_GEF"/>
</dbReference>
<dbReference type="PANTHER" id="PTHR23113:SF35">
    <property type="entry name" value="RAL GUANINE NUCLEOTIDE DISSOCIATION STIMULATOR"/>
    <property type="match status" value="1"/>
</dbReference>
<dbReference type="GO" id="GO:0007265">
    <property type="term" value="P:Ras protein signal transduction"/>
    <property type="evidence" value="ECO:0007669"/>
    <property type="project" value="TreeGrafter"/>
</dbReference>
<dbReference type="STRING" id="30611.ENSOGAP00000019937"/>
<keyword evidence="1 2" id="KW-0344">Guanine-nucleotide releasing factor</keyword>
<evidence type="ECO:0000259" key="4">
    <source>
        <dbReference type="PROSITE" id="PS50009"/>
    </source>
</evidence>
<dbReference type="Gene3D" id="1.10.840.10">
    <property type="entry name" value="Ras guanine-nucleotide exchange factors catalytic domain"/>
    <property type="match status" value="1"/>
</dbReference>
<dbReference type="AlphaFoldDB" id="H0XUZ5"/>
<name>H0XUZ5_OTOGA</name>
<feature type="domain" description="Ras-GEF" evidence="4">
    <location>
        <begin position="269"/>
        <end position="517"/>
    </location>
</feature>
<dbReference type="FunCoup" id="H0XUZ5">
    <property type="interactions" value="5"/>
</dbReference>
<dbReference type="InterPro" id="IPR001895">
    <property type="entry name" value="RASGEF_cat_dom"/>
</dbReference>
<dbReference type="HOGENOM" id="CLU_010252_2_1_1"/>
<dbReference type="GeneTree" id="ENSGT00940000153181"/>
<evidence type="ECO:0000256" key="1">
    <source>
        <dbReference type="ARBA" id="ARBA00022658"/>
    </source>
</evidence>
<dbReference type="SMART" id="SM00147">
    <property type="entry name" value="RasGEF"/>
    <property type="match status" value="1"/>
</dbReference>
<dbReference type="EMBL" id="AAQR03145730">
    <property type="status" value="NOT_ANNOTATED_CDS"/>
    <property type="molecule type" value="Genomic_DNA"/>
</dbReference>
<dbReference type="PROSITE" id="PS50009">
    <property type="entry name" value="RASGEF_CAT"/>
    <property type="match status" value="1"/>
</dbReference>
<dbReference type="PANTHER" id="PTHR23113">
    <property type="entry name" value="GUANINE NUCLEOTIDE EXCHANGE FACTOR"/>
    <property type="match status" value="1"/>
</dbReference>
<dbReference type="Proteomes" id="UP000005225">
    <property type="component" value="Unassembled WGS sequence"/>
</dbReference>
<dbReference type="InterPro" id="IPR023578">
    <property type="entry name" value="Ras_GEF_dom_sf"/>
</dbReference>
<dbReference type="eggNOG" id="KOG3629">
    <property type="taxonomic scope" value="Eukaryota"/>
</dbReference>
<evidence type="ECO:0000313" key="5">
    <source>
        <dbReference type="Ensembl" id="ENSOGAP00000019937.1"/>
    </source>
</evidence>
<evidence type="ECO:0000256" key="2">
    <source>
        <dbReference type="PROSITE-ProRule" id="PRU00168"/>
    </source>
</evidence>